<protein>
    <submittedName>
        <fullName evidence="1">Uncharacterized protein</fullName>
    </submittedName>
</protein>
<gene>
    <name evidence="1" type="ORF">Hypma_014422</name>
</gene>
<organism evidence="1 2">
    <name type="scientific">Hypsizygus marmoreus</name>
    <name type="common">White beech mushroom</name>
    <name type="synonym">Agaricus marmoreus</name>
    <dbReference type="NCBI Taxonomy" id="39966"/>
    <lineage>
        <taxon>Eukaryota</taxon>
        <taxon>Fungi</taxon>
        <taxon>Dikarya</taxon>
        <taxon>Basidiomycota</taxon>
        <taxon>Agaricomycotina</taxon>
        <taxon>Agaricomycetes</taxon>
        <taxon>Agaricomycetidae</taxon>
        <taxon>Agaricales</taxon>
        <taxon>Tricholomatineae</taxon>
        <taxon>Lyophyllaceae</taxon>
        <taxon>Hypsizygus</taxon>
    </lineage>
</organism>
<dbReference type="InParanoid" id="A0A369JAI1"/>
<proteinExistence type="predicted"/>
<accession>A0A369JAI1</accession>
<comment type="caution">
    <text evidence="1">The sequence shown here is derived from an EMBL/GenBank/DDBJ whole genome shotgun (WGS) entry which is preliminary data.</text>
</comment>
<dbReference type="EMBL" id="LUEZ02000085">
    <property type="protein sequence ID" value="RDB19081.1"/>
    <property type="molecule type" value="Genomic_DNA"/>
</dbReference>
<dbReference type="AlphaFoldDB" id="A0A369JAI1"/>
<name>A0A369JAI1_HYPMA</name>
<reference evidence="1" key="1">
    <citation type="submission" date="2018-04" db="EMBL/GenBank/DDBJ databases">
        <title>Whole genome sequencing of Hypsizygus marmoreus.</title>
        <authorList>
            <person name="Choi I.-G."/>
            <person name="Min B."/>
            <person name="Kim J.-G."/>
            <person name="Kim S."/>
            <person name="Oh Y.-L."/>
            <person name="Kong W.-S."/>
            <person name="Park H."/>
            <person name="Jeong J."/>
            <person name="Song E.-S."/>
        </authorList>
    </citation>
    <scope>NUCLEOTIDE SEQUENCE [LARGE SCALE GENOMIC DNA]</scope>
    <source>
        <strain evidence="1">51987-8</strain>
    </source>
</reference>
<sequence>MPPSDLTTIPCRICTCNPLKHYLLRILRRPAPYSSSPPSVFRSWYPEISYRPTELCYDPRCEQAELTCVSYALFGFMDGPSCSRPCATPPPSRSICFRLVSGTGSESTSFSISSRLTAHTHSISISLLLLSVIRKHRLREGEVVAYDSEVRSCMRTFPSRKYHPTRVL</sequence>
<dbReference type="Proteomes" id="UP000076154">
    <property type="component" value="Unassembled WGS sequence"/>
</dbReference>
<evidence type="ECO:0000313" key="1">
    <source>
        <dbReference type="EMBL" id="RDB19081.1"/>
    </source>
</evidence>
<keyword evidence="2" id="KW-1185">Reference proteome</keyword>
<evidence type="ECO:0000313" key="2">
    <source>
        <dbReference type="Proteomes" id="UP000076154"/>
    </source>
</evidence>